<dbReference type="GO" id="GO:0006515">
    <property type="term" value="P:protein quality control for misfolded or incompletely synthesized proteins"/>
    <property type="evidence" value="ECO:0007669"/>
    <property type="project" value="TreeGrafter"/>
</dbReference>
<dbReference type="GO" id="GO:0042597">
    <property type="term" value="C:periplasmic space"/>
    <property type="evidence" value="ECO:0007669"/>
    <property type="project" value="TreeGrafter"/>
</dbReference>
<feature type="domain" description="PDZ" evidence="4">
    <location>
        <begin position="310"/>
        <end position="364"/>
    </location>
</feature>
<proteinExistence type="inferred from homology"/>
<dbReference type="Proteomes" id="UP000315724">
    <property type="component" value="Chromosome"/>
</dbReference>
<dbReference type="GO" id="GO:0004252">
    <property type="term" value="F:serine-type endopeptidase activity"/>
    <property type="evidence" value="ECO:0007669"/>
    <property type="project" value="InterPro"/>
</dbReference>
<accession>A0A517QRJ9</accession>
<dbReference type="OrthoDB" id="208231at2"/>
<dbReference type="Gene3D" id="2.30.42.10">
    <property type="match status" value="2"/>
</dbReference>
<dbReference type="InterPro" id="IPR009003">
    <property type="entry name" value="Peptidase_S1_PA"/>
</dbReference>
<dbReference type="InterPro" id="IPR041489">
    <property type="entry name" value="PDZ_6"/>
</dbReference>
<name>A0A517QRJ9_9PLAN</name>
<keyword evidence="3 5" id="KW-0378">Hydrolase</keyword>
<dbReference type="PANTHER" id="PTHR22939">
    <property type="entry name" value="SERINE PROTEASE FAMILY S1C HTRA-RELATED"/>
    <property type="match status" value="1"/>
</dbReference>
<dbReference type="EMBL" id="CP036267">
    <property type="protein sequence ID" value="QDT34250.1"/>
    <property type="molecule type" value="Genomic_DNA"/>
</dbReference>
<dbReference type="InterPro" id="IPR043504">
    <property type="entry name" value="Peptidase_S1_PA_chymotrypsin"/>
</dbReference>
<evidence type="ECO:0000256" key="1">
    <source>
        <dbReference type="ARBA" id="ARBA00010541"/>
    </source>
</evidence>
<evidence type="ECO:0000313" key="6">
    <source>
        <dbReference type="Proteomes" id="UP000315724"/>
    </source>
</evidence>
<dbReference type="PRINTS" id="PR00834">
    <property type="entry name" value="PROTEASES2C"/>
</dbReference>
<sequence>MMTMPILQPFSWSQRSLGSKTLLLIMMFVFANSARIEAQENLRARQLQQLEFSMQANAELGQKSFVAIAVSQTELQQTDPATVFENLLNPESGQLPASVGGGVVVDVQGASIKVLTTAHLLDHFLQTPEGSPASKIYVRFGTQETAIARVIASDPRSDLAVLQVERTRFQKGTVEIVAVRFPKNFNPRKGTFFSAIGTPWSLAKDGSSSIQLGLISNLSRRQSQDNSTPVVERTLHDLGTLLELSHLDPQTSSGTLLLNLNGEFCGLVTSIATPDDQRVTSSYAIPMTPGIVRIVNELKQGYEVNYGFLGISPETSRPDELQGLDLKHEADTAVIVSRVARNSPAEKSGIQREDFILQVNGTPIGTNSDLVREIGLVAPGESAEIVLYRINEGEKRISVRLGKWPIYDDSKLVATQQEFPAWRGLEVDYPTGRRRYLRDRFLSEFPNGVVVSHVEPESLAAQAGLQVGQFIQSVASQMISSPEEFHAVMKEQNGEVSVSLASGLEIIIEAP</sequence>
<reference evidence="5 6" key="1">
    <citation type="submission" date="2019-02" db="EMBL/GenBank/DDBJ databases">
        <title>Deep-cultivation of Planctomycetes and their phenomic and genomic characterization uncovers novel biology.</title>
        <authorList>
            <person name="Wiegand S."/>
            <person name="Jogler M."/>
            <person name="Boedeker C."/>
            <person name="Pinto D."/>
            <person name="Vollmers J."/>
            <person name="Rivas-Marin E."/>
            <person name="Kohn T."/>
            <person name="Peeters S.H."/>
            <person name="Heuer A."/>
            <person name="Rast P."/>
            <person name="Oberbeckmann S."/>
            <person name="Bunk B."/>
            <person name="Jeske O."/>
            <person name="Meyerdierks A."/>
            <person name="Storesund J.E."/>
            <person name="Kallscheuer N."/>
            <person name="Luecker S."/>
            <person name="Lage O.M."/>
            <person name="Pohl T."/>
            <person name="Merkel B.J."/>
            <person name="Hornburger P."/>
            <person name="Mueller R.-W."/>
            <person name="Bruemmer F."/>
            <person name="Labrenz M."/>
            <person name="Spormann A.M."/>
            <person name="Op den Camp H."/>
            <person name="Overmann J."/>
            <person name="Amann R."/>
            <person name="Jetten M.S.M."/>
            <person name="Mascher T."/>
            <person name="Medema M.H."/>
            <person name="Devos D.P."/>
            <person name="Kaster A.-K."/>
            <person name="Ovreas L."/>
            <person name="Rohde M."/>
            <person name="Galperin M.Y."/>
            <person name="Jogler C."/>
        </authorList>
    </citation>
    <scope>NUCLEOTIDE SEQUENCE [LARGE SCALE GENOMIC DNA]</scope>
    <source>
        <strain evidence="5 6">Mal48</strain>
    </source>
</reference>
<dbReference type="KEGG" id="tpol:Mal48_35100"/>
<gene>
    <name evidence="5" type="primary">mucD_2</name>
    <name evidence="5" type="ORF">Mal48_35100</name>
</gene>
<evidence type="ECO:0000259" key="4">
    <source>
        <dbReference type="PROSITE" id="PS50106"/>
    </source>
</evidence>
<comment type="similarity">
    <text evidence="1">Belongs to the peptidase S1C family.</text>
</comment>
<dbReference type="EC" id="3.4.21.107" evidence="5"/>
<dbReference type="InterPro" id="IPR001940">
    <property type="entry name" value="Peptidase_S1C"/>
</dbReference>
<dbReference type="AlphaFoldDB" id="A0A517QRJ9"/>
<dbReference type="PROSITE" id="PS50106">
    <property type="entry name" value="PDZ"/>
    <property type="match status" value="1"/>
</dbReference>
<dbReference type="SUPFAM" id="SSF50156">
    <property type="entry name" value="PDZ domain-like"/>
    <property type="match status" value="2"/>
</dbReference>
<evidence type="ECO:0000256" key="3">
    <source>
        <dbReference type="ARBA" id="ARBA00022801"/>
    </source>
</evidence>
<keyword evidence="6" id="KW-1185">Reference proteome</keyword>
<dbReference type="Pfam" id="PF17820">
    <property type="entry name" value="PDZ_6"/>
    <property type="match status" value="1"/>
</dbReference>
<protein>
    <submittedName>
        <fullName evidence="5">Putative periplasmic serine endoprotease DegP-like</fullName>
        <ecNumber evidence="5">3.4.21.107</ecNumber>
    </submittedName>
</protein>
<organism evidence="5 6">
    <name type="scientific">Thalassoglobus polymorphus</name>
    <dbReference type="NCBI Taxonomy" id="2527994"/>
    <lineage>
        <taxon>Bacteria</taxon>
        <taxon>Pseudomonadati</taxon>
        <taxon>Planctomycetota</taxon>
        <taxon>Planctomycetia</taxon>
        <taxon>Planctomycetales</taxon>
        <taxon>Planctomycetaceae</taxon>
        <taxon>Thalassoglobus</taxon>
    </lineage>
</organism>
<dbReference type="Gene3D" id="2.40.10.10">
    <property type="entry name" value="Trypsin-like serine proteases"/>
    <property type="match status" value="2"/>
</dbReference>
<dbReference type="SUPFAM" id="SSF50494">
    <property type="entry name" value="Trypsin-like serine proteases"/>
    <property type="match status" value="1"/>
</dbReference>
<dbReference type="Pfam" id="PF13365">
    <property type="entry name" value="Trypsin_2"/>
    <property type="match status" value="1"/>
</dbReference>
<dbReference type="Pfam" id="PF13180">
    <property type="entry name" value="PDZ_2"/>
    <property type="match status" value="1"/>
</dbReference>
<dbReference type="InterPro" id="IPR001478">
    <property type="entry name" value="PDZ"/>
</dbReference>
<keyword evidence="2 5" id="KW-0645">Protease</keyword>
<dbReference type="PANTHER" id="PTHR22939:SF129">
    <property type="entry name" value="SERINE PROTEASE HTRA2, MITOCHONDRIAL"/>
    <property type="match status" value="1"/>
</dbReference>
<dbReference type="InterPro" id="IPR036034">
    <property type="entry name" value="PDZ_sf"/>
</dbReference>
<evidence type="ECO:0000256" key="2">
    <source>
        <dbReference type="ARBA" id="ARBA00022670"/>
    </source>
</evidence>
<evidence type="ECO:0000313" key="5">
    <source>
        <dbReference type="EMBL" id="QDT34250.1"/>
    </source>
</evidence>
<dbReference type="SMART" id="SM00228">
    <property type="entry name" value="PDZ"/>
    <property type="match status" value="2"/>
</dbReference>